<dbReference type="EMBL" id="CP013069">
    <property type="protein sequence ID" value="ALV30480.1"/>
    <property type="molecule type" value="Genomic_DNA"/>
</dbReference>
<dbReference type="InterPro" id="IPR021889">
    <property type="entry name" value="DUF3500"/>
</dbReference>
<dbReference type="PANTHER" id="PTHR37489">
    <property type="entry name" value="DUF3500 DOMAIN-CONTAINING PROTEIN"/>
    <property type="match status" value="1"/>
</dbReference>
<dbReference type="AlphaFoldDB" id="A0A0L0IYK5"/>
<evidence type="ECO:0000313" key="1">
    <source>
        <dbReference type="EMBL" id="ALV30480.1"/>
    </source>
</evidence>
<dbReference type="Pfam" id="PF12006">
    <property type="entry name" value="DUF3500"/>
    <property type="match status" value="1"/>
</dbReference>
<geneLocation type="plasmid" evidence="1 2">
    <name>p.p-1</name>
</geneLocation>
<dbReference type="Proteomes" id="UP000064921">
    <property type="component" value="Plasmid p.p-1"/>
</dbReference>
<sequence>MSRLSAPSEAARESFRTVLDRAHAFIATLSDAQRADLLQEYTFANASRWHTYPQWYLGKWYLGRRGRIGLRLETLSETQWRALNALLAAATGTGKDEGYDEIQQHLNADDYLRQIGKGDGYGRGDFYVAFLGTPSESGLWQLQFGGHHLALTNTYRDGALIGATPSFRGIEPAFPFEYNGVTHAPQRQEMDAFRALLASLDEGQLAQARLSSRFSDVVMRPGKDWSFPRRTEGIPASSLNSQQRALLLAVIATYVNDIDDANAELILARYERELGATHISYSGSTSLSNQGDYVRIDGPSVWIEFVMDAPYNFPEPHPHGVWRDKISDYGGTRPR</sequence>
<name>A0A0L0IYK5_9HYPH</name>
<protein>
    <submittedName>
        <fullName evidence="1">Uncharacterized protein</fullName>
    </submittedName>
</protein>
<accession>A0A0L0IYK5</accession>
<evidence type="ECO:0000313" key="2">
    <source>
        <dbReference type="Proteomes" id="UP000064921"/>
    </source>
</evidence>
<dbReference type="PANTHER" id="PTHR37489:SF1">
    <property type="entry name" value="DUF3500 DOMAIN-CONTAINING PROTEIN"/>
    <property type="match status" value="1"/>
</dbReference>
<gene>
    <name evidence="1" type="ORF">APZ00_24930</name>
</gene>
<proteinExistence type="predicted"/>
<organism evidence="1 2">
    <name type="scientific">Pannonibacter phragmitetus</name>
    <dbReference type="NCBI Taxonomy" id="121719"/>
    <lineage>
        <taxon>Bacteria</taxon>
        <taxon>Pseudomonadati</taxon>
        <taxon>Pseudomonadota</taxon>
        <taxon>Alphaproteobacteria</taxon>
        <taxon>Hyphomicrobiales</taxon>
        <taxon>Stappiaceae</taxon>
        <taxon>Pannonibacter</taxon>
    </lineage>
</organism>
<keyword evidence="2" id="KW-1185">Reference proteome</keyword>
<keyword evidence="1" id="KW-0614">Plasmid</keyword>
<dbReference type="KEGG" id="pphr:APZ00_24930"/>
<reference evidence="1 2" key="1">
    <citation type="submission" date="2015-10" db="EMBL/GenBank/DDBJ databases">
        <title>The world's first case of liver abscess caused by Pannonibacter phragmitetus.</title>
        <authorList>
            <person name="Ming D."/>
            <person name="Wang M."/>
            <person name="Zhou Y."/>
            <person name="Jiang T."/>
            <person name="Hu S."/>
        </authorList>
    </citation>
    <scope>NUCLEOTIDE SEQUENCE [LARGE SCALE GENOMIC DNA]</scope>
    <source>
        <strain evidence="1 2">31801</strain>
        <plasmid evidence="2">Plasmid p.p-1</plasmid>
    </source>
</reference>
<dbReference type="PATRIC" id="fig|121719.5.peg.5333"/>